<evidence type="ECO:0000313" key="7">
    <source>
        <dbReference type="EMBL" id="MBC8556883.1"/>
    </source>
</evidence>
<evidence type="ECO:0000313" key="8">
    <source>
        <dbReference type="Proteomes" id="UP000637513"/>
    </source>
</evidence>
<keyword evidence="8" id="KW-1185">Reference proteome</keyword>
<keyword evidence="3 5" id="KW-1133">Transmembrane helix</keyword>
<dbReference type="Pfam" id="PF00664">
    <property type="entry name" value="ABC_membrane"/>
    <property type="match status" value="1"/>
</dbReference>
<accession>A0ABR7MUJ6</accession>
<dbReference type="PROSITE" id="PS50929">
    <property type="entry name" value="ABC_TM1F"/>
    <property type="match status" value="1"/>
</dbReference>
<feature type="transmembrane region" description="Helical" evidence="5">
    <location>
        <begin position="72"/>
        <end position="95"/>
    </location>
</feature>
<evidence type="ECO:0000256" key="3">
    <source>
        <dbReference type="ARBA" id="ARBA00022989"/>
    </source>
</evidence>
<feature type="transmembrane region" description="Helical" evidence="5">
    <location>
        <begin position="33"/>
        <end position="51"/>
    </location>
</feature>
<gene>
    <name evidence="7" type="ORF">H8700_04075</name>
</gene>
<comment type="caution">
    <text evidence="7">The sequence shown here is derived from an EMBL/GenBank/DDBJ whole genome shotgun (WGS) entry which is preliminary data.</text>
</comment>
<feature type="domain" description="ABC transmembrane type-1" evidence="6">
    <location>
        <begin position="1"/>
        <end position="87"/>
    </location>
</feature>
<dbReference type="Gene3D" id="1.20.1560.10">
    <property type="entry name" value="ABC transporter type 1, transmembrane domain"/>
    <property type="match status" value="1"/>
</dbReference>
<sequence>MSEGLATIVPGVAGMITKMAGALVVILIMEPRFAYILVPGGILLVLLTYIFRKQLKKLHKQMQEKDGFVRIFLQEHLGSLMIVKAFGIVIMTLFWNMKIYGVSILRGMNSV</sequence>
<keyword evidence="2 5" id="KW-0812">Transmembrane</keyword>
<organism evidence="7 8">
    <name type="scientific">Jutongia hominis</name>
    <dbReference type="NCBI Taxonomy" id="2763664"/>
    <lineage>
        <taxon>Bacteria</taxon>
        <taxon>Bacillati</taxon>
        <taxon>Bacillota</taxon>
        <taxon>Clostridia</taxon>
        <taxon>Lachnospirales</taxon>
        <taxon>Lachnospiraceae</taxon>
        <taxon>Jutongia</taxon>
    </lineage>
</organism>
<evidence type="ECO:0000256" key="5">
    <source>
        <dbReference type="SAM" id="Phobius"/>
    </source>
</evidence>
<reference evidence="7 8" key="1">
    <citation type="submission" date="2020-08" db="EMBL/GenBank/DDBJ databases">
        <title>Genome public.</title>
        <authorList>
            <person name="Liu C."/>
            <person name="Sun Q."/>
        </authorList>
    </citation>
    <scope>NUCLEOTIDE SEQUENCE [LARGE SCALE GENOMIC DNA]</scope>
    <source>
        <strain evidence="7 8">BX3</strain>
    </source>
</reference>
<dbReference type="Proteomes" id="UP000637513">
    <property type="component" value="Unassembled WGS sequence"/>
</dbReference>
<feature type="transmembrane region" description="Helical" evidence="5">
    <location>
        <begin position="7"/>
        <end position="27"/>
    </location>
</feature>
<dbReference type="InterPro" id="IPR036640">
    <property type="entry name" value="ABC1_TM_sf"/>
</dbReference>
<evidence type="ECO:0000256" key="1">
    <source>
        <dbReference type="ARBA" id="ARBA00004651"/>
    </source>
</evidence>
<dbReference type="EMBL" id="JACRSW010000014">
    <property type="protein sequence ID" value="MBC8556883.1"/>
    <property type="molecule type" value="Genomic_DNA"/>
</dbReference>
<dbReference type="InterPro" id="IPR011527">
    <property type="entry name" value="ABC1_TM_dom"/>
</dbReference>
<evidence type="ECO:0000259" key="6">
    <source>
        <dbReference type="PROSITE" id="PS50929"/>
    </source>
</evidence>
<evidence type="ECO:0000256" key="4">
    <source>
        <dbReference type="ARBA" id="ARBA00023136"/>
    </source>
</evidence>
<proteinExistence type="predicted"/>
<protein>
    <recommendedName>
        <fullName evidence="6">ABC transmembrane type-1 domain-containing protein</fullName>
    </recommendedName>
</protein>
<dbReference type="SUPFAM" id="SSF90123">
    <property type="entry name" value="ABC transporter transmembrane region"/>
    <property type="match status" value="1"/>
</dbReference>
<name>A0ABR7MUJ6_9FIRM</name>
<evidence type="ECO:0000256" key="2">
    <source>
        <dbReference type="ARBA" id="ARBA00022692"/>
    </source>
</evidence>
<comment type="subcellular location">
    <subcellularLocation>
        <location evidence="1">Cell membrane</location>
        <topology evidence="1">Multi-pass membrane protein</topology>
    </subcellularLocation>
</comment>
<keyword evidence="4 5" id="KW-0472">Membrane</keyword>